<keyword evidence="3" id="KW-1185">Reference proteome</keyword>
<sequence length="328" mass="37968">MWNSQNPPFEVQHQLLPGLGVASETINHVPGHPSVLLDDQEKVRHFLTKEFCNDDLDTVADKLWWMSKQDSRNISPLHRQIVKRRTIIITEDPKLHLAWINDRIFIKPLPRYVGSYIFWRDHINTEPGSKGNEDRIRRAALGFIRTYYYLVKYESDFRIAQDHSLSLIPADITWTQFCNFTSRLADIEDRDVSLRYNYGEIRLTRLNFYAPLLLRKSHFQRVEYQYGPYLARFYVPILFIMGVVSVVLSGLQVIIAVGEGNEGGDGGRADNAALWFSVLMILVSCGILLALGALVAYKVVKEWNVAIRDRRRLMRERQMDKRLTGGCP</sequence>
<comment type="caution">
    <text evidence="2">The sequence shown here is derived from an EMBL/GenBank/DDBJ whole genome shotgun (WGS) entry which is preliminary data.</text>
</comment>
<accession>A0A066XTL4</accession>
<reference evidence="3" key="1">
    <citation type="journal article" date="2014" name="Genome Announc.">
        <title>Draft genome sequence of Colletotrichum sublineola, a destructive pathogen of cultivated sorghum.</title>
        <authorList>
            <person name="Baroncelli R."/>
            <person name="Sanz-Martin J.M."/>
            <person name="Rech G.E."/>
            <person name="Sukno S.A."/>
            <person name="Thon M.R."/>
        </authorList>
    </citation>
    <scope>NUCLEOTIDE SEQUENCE [LARGE SCALE GENOMIC DNA]</scope>
    <source>
        <strain evidence="3">TX430BB</strain>
    </source>
</reference>
<evidence type="ECO:0000313" key="2">
    <source>
        <dbReference type="EMBL" id="KDN69305.1"/>
    </source>
</evidence>
<feature type="transmembrane region" description="Helical" evidence="1">
    <location>
        <begin position="275"/>
        <end position="300"/>
    </location>
</feature>
<evidence type="ECO:0008006" key="4">
    <source>
        <dbReference type="Google" id="ProtNLM"/>
    </source>
</evidence>
<dbReference type="EMBL" id="JMSE01000529">
    <property type="protein sequence ID" value="KDN69305.1"/>
    <property type="molecule type" value="Genomic_DNA"/>
</dbReference>
<dbReference type="STRING" id="1173701.A0A066XTL4"/>
<organism evidence="2 3">
    <name type="scientific">Colletotrichum sublineola</name>
    <name type="common">Sorghum anthracnose fungus</name>
    <dbReference type="NCBI Taxonomy" id="1173701"/>
    <lineage>
        <taxon>Eukaryota</taxon>
        <taxon>Fungi</taxon>
        <taxon>Dikarya</taxon>
        <taxon>Ascomycota</taxon>
        <taxon>Pezizomycotina</taxon>
        <taxon>Sordariomycetes</taxon>
        <taxon>Hypocreomycetidae</taxon>
        <taxon>Glomerellales</taxon>
        <taxon>Glomerellaceae</taxon>
        <taxon>Colletotrichum</taxon>
        <taxon>Colletotrichum graminicola species complex</taxon>
    </lineage>
</organism>
<evidence type="ECO:0000256" key="1">
    <source>
        <dbReference type="SAM" id="Phobius"/>
    </source>
</evidence>
<dbReference type="PANTHER" id="PTHR34414">
    <property type="entry name" value="HET DOMAIN-CONTAINING PROTEIN-RELATED"/>
    <property type="match status" value="1"/>
</dbReference>
<protein>
    <recommendedName>
        <fullName evidence="4">Subtilisin-like serine protease</fullName>
    </recommendedName>
</protein>
<name>A0A066XTL4_COLSU</name>
<dbReference type="Pfam" id="PF20246">
    <property type="entry name" value="DUF6601"/>
    <property type="match status" value="1"/>
</dbReference>
<dbReference type="Proteomes" id="UP000027238">
    <property type="component" value="Unassembled WGS sequence"/>
</dbReference>
<dbReference type="OrthoDB" id="5086500at2759"/>
<keyword evidence="1" id="KW-0812">Transmembrane</keyword>
<dbReference type="InterPro" id="IPR046536">
    <property type="entry name" value="DUF6601"/>
</dbReference>
<keyword evidence="1" id="KW-1133">Transmembrane helix</keyword>
<feature type="transmembrane region" description="Helical" evidence="1">
    <location>
        <begin position="233"/>
        <end position="255"/>
    </location>
</feature>
<dbReference type="AlphaFoldDB" id="A0A066XTL4"/>
<dbReference type="eggNOG" id="ENOG502SJCJ">
    <property type="taxonomic scope" value="Eukaryota"/>
</dbReference>
<gene>
    <name evidence="2" type="ORF">CSUB01_10518</name>
</gene>
<dbReference type="PANTHER" id="PTHR34414:SF1">
    <property type="entry name" value="SUBTILISIN-LIKE SERINE PROTEASE"/>
    <property type="match status" value="1"/>
</dbReference>
<proteinExistence type="predicted"/>
<dbReference type="OMA" id="SITMILC"/>
<dbReference type="HOGENOM" id="CLU_043687_1_1_1"/>
<keyword evidence="1" id="KW-0472">Membrane</keyword>
<evidence type="ECO:0000313" key="3">
    <source>
        <dbReference type="Proteomes" id="UP000027238"/>
    </source>
</evidence>